<gene>
    <name evidence="1" type="ORF">BHY_1170</name>
</gene>
<evidence type="ECO:0000313" key="1">
    <source>
        <dbReference type="EMBL" id="AHH04121.1"/>
    </source>
</evidence>
<reference evidence="1" key="1">
    <citation type="submission" date="2013-02" db="EMBL/GenBank/DDBJ databases">
        <title>Comparative genomics of Borrelia species.</title>
        <authorList>
            <person name="Schwan T.G."/>
            <person name="Raffel S.J."/>
            <person name="Porcella S.F."/>
        </authorList>
    </citation>
    <scope>NUCLEOTIDE SEQUENCE</scope>
    <source>
        <strain evidence="1">YOR</strain>
        <plasmid evidence="1">unnamed</plasmid>
    </source>
</reference>
<dbReference type="EMBL" id="CP004158">
    <property type="protein sequence ID" value="AHH04121.1"/>
    <property type="molecule type" value="Genomic_DNA"/>
</dbReference>
<organism evidence="1">
    <name type="scientific">Borrelia nietonii YOR</name>
    <dbReference type="NCBI Taxonomy" id="1293576"/>
    <lineage>
        <taxon>Bacteria</taxon>
        <taxon>Pseudomonadati</taxon>
        <taxon>Spirochaetota</taxon>
        <taxon>Spirochaetia</taxon>
        <taxon>Spirochaetales</taxon>
        <taxon>Borreliaceae</taxon>
        <taxon>Borrelia</taxon>
        <taxon>Borrelia nietonii</taxon>
    </lineage>
</organism>
<name>W5SG53_9SPIR</name>
<proteinExistence type="predicted"/>
<protein>
    <submittedName>
        <fullName evidence="1">Uncharacterized protein</fullName>
    </submittedName>
</protein>
<dbReference type="RefSeq" id="WP_025434272.1">
    <property type="nucleotide sequence ID" value="NZ_CP004158.1"/>
</dbReference>
<sequence length="247" mass="28688">MNKFLRFLGISISILIINCNPHLGKNQKLKNTGLDANNSMFSDQVMEEKLSKAIISIAKESPEEILTLIEEILEEELNNEEKKAFGFLRDICLNKDMQLFKPDLNVKQAKFNKFLLDSGINRIKKILTNVIATLDAQKEAKQAINNYNGIFKKDFKNNGVINNYENLIINAFEMYCDDDSSIYYHRTEYQTLYKDFYKSMTDKHIINYYNAIKKDIEDLEAYQNTAYSTGVKMIDGMGLLRRSSYFK</sequence>
<accession>W5SG53</accession>
<dbReference type="AlphaFoldDB" id="W5SG53"/>
<geneLocation type="plasmid" evidence="1">
    <name>unnamed</name>
</geneLocation>
<keyword evidence="1" id="KW-0614">Plasmid</keyword>
<dbReference type="HOGENOM" id="CLU_1122873_0_0_12"/>